<sequence>MHIGRLDLNLLRVFDAVYRTRSVSRASEDLGLSQPAASQAIARLRLVLKDALFVRVQGGVEPTPKAQRLATAVRLAISTLENALLEAEEFDARYARRTFRLHLTDTGEALFLPRLVTELAQIAPGMGIHSSAVPHDEIAADLDNGRIDFAIGFLPMVAGTQSVELMRDRYTVLLRQGHPFATRVLAKEEAATKLSEIDFVAVVRPHSETMFGMLLPGMEQRVKLTASHFLALPDIVQGTDLGVVVPRRIAHRFFFPFGTYETVDPEFPDIVVSLHWSKRFQHDPAHEWMRALLMRLYAEAPAPSVSGV</sequence>
<keyword evidence="4" id="KW-0804">Transcription</keyword>
<dbReference type="InterPro" id="IPR036388">
    <property type="entry name" value="WH-like_DNA-bd_sf"/>
</dbReference>
<dbReference type="InterPro" id="IPR036390">
    <property type="entry name" value="WH_DNA-bd_sf"/>
</dbReference>
<organism evidence="6 7">
    <name type="scientific">Variovorax terrae</name>
    <dbReference type="NCBI Taxonomy" id="2923278"/>
    <lineage>
        <taxon>Bacteria</taxon>
        <taxon>Pseudomonadati</taxon>
        <taxon>Pseudomonadota</taxon>
        <taxon>Betaproteobacteria</taxon>
        <taxon>Burkholderiales</taxon>
        <taxon>Comamonadaceae</taxon>
        <taxon>Variovorax</taxon>
    </lineage>
</organism>
<gene>
    <name evidence="6" type="ORF">MMF98_18530</name>
</gene>
<dbReference type="PANTHER" id="PTHR30118:SF15">
    <property type="entry name" value="TRANSCRIPTIONAL REGULATORY PROTEIN"/>
    <property type="match status" value="1"/>
</dbReference>
<dbReference type="PANTHER" id="PTHR30118">
    <property type="entry name" value="HTH-TYPE TRANSCRIPTIONAL REGULATOR LEUO-RELATED"/>
    <property type="match status" value="1"/>
</dbReference>
<evidence type="ECO:0000256" key="1">
    <source>
        <dbReference type="ARBA" id="ARBA00009437"/>
    </source>
</evidence>
<comment type="similarity">
    <text evidence="1">Belongs to the LysR transcriptional regulatory family.</text>
</comment>
<dbReference type="EMBL" id="JALGBI010000002">
    <property type="protein sequence ID" value="MCJ0765214.1"/>
    <property type="molecule type" value="Genomic_DNA"/>
</dbReference>
<dbReference type="SUPFAM" id="SSF53850">
    <property type="entry name" value="Periplasmic binding protein-like II"/>
    <property type="match status" value="1"/>
</dbReference>
<evidence type="ECO:0000256" key="3">
    <source>
        <dbReference type="ARBA" id="ARBA00023125"/>
    </source>
</evidence>
<dbReference type="PRINTS" id="PR00039">
    <property type="entry name" value="HTHLYSR"/>
</dbReference>
<dbReference type="InterPro" id="IPR005119">
    <property type="entry name" value="LysR_subst-bd"/>
</dbReference>
<evidence type="ECO:0000256" key="2">
    <source>
        <dbReference type="ARBA" id="ARBA00023015"/>
    </source>
</evidence>
<accession>A0A9X2APB1</accession>
<dbReference type="Pfam" id="PF00126">
    <property type="entry name" value="HTH_1"/>
    <property type="match status" value="1"/>
</dbReference>
<dbReference type="Pfam" id="PF03466">
    <property type="entry name" value="LysR_substrate"/>
    <property type="match status" value="1"/>
</dbReference>
<keyword evidence="7" id="KW-1185">Reference proteome</keyword>
<dbReference type="SUPFAM" id="SSF46785">
    <property type="entry name" value="Winged helix' DNA-binding domain"/>
    <property type="match status" value="1"/>
</dbReference>
<keyword evidence="2" id="KW-0805">Transcription regulation</keyword>
<dbReference type="InterPro" id="IPR000847">
    <property type="entry name" value="LysR_HTH_N"/>
</dbReference>
<dbReference type="PROSITE" id="PS50931">
    <property type="entry name" value="HTH_LYSR"/>
    <property type="match status" value="1"/>
</dbReference>
<evidence type="ECO:0000256" key="4">
    <source>
        <dbReference type="ARBA" id="ARBA00023163"/>
    </source>
</evidence>
<reference evidence="6" key="1">
    <citation type="submission" date="2022-03" db="EMBL/GenBank/DDBJ databases">
        <authorList>
            <person name="Woo C.Y."/>
        </authorList>
    </citation>
    <scope>NUCLEOTIDE SEQUENCE</scope>
    <source>
        <strain evidence="6">CYS-02</strain>
    </source>
</reference>
<comment type="caution">
    <text evidence="6">The sequence shown here is derived from an EMBL/GenBank/DDBJ whole genome shotgun (WGS) entry which is preliminary data.</text>
</comment>
<evidence type="ECO:0000313" key="6">
    <source>
        <dbReference type="EMBL" id="MCJ0765214.1"/>
    </source>
</evidence>
<evidence type="ECO:0000313" key="7">
    <source>
        <dbReference type="Proteomes" id="UP001139447"/>
    </source>
</evidence>
<keyword evidence="3" id="KW-0238">DNA-binding</keyword>
<name>A0A9X2APB1_9BURK</name>
<dbReference type="AlphaFoldDB" id="A0A9X2APB1"/>
<feature type="domain" description="HTH lysR-type" evidence="5">
    <location>
        <begin position="6"/>
        <end position="63"/>
    </location>
</feature>
<protein>
    <submittedName>
        <fullName evidence="6">LysR family transcriptional regulator</fullName>
    </submittedName>
</protein>
<dbReference type="GO" id="GO:0003700">
    <property type="term" value="F:DNA-binding transcription factor activity"/>
    <property type="evidence" value="ECO:0007669"/>
    <property type="project" value="InterPro"/>
</dbReference>
<evidence type="ECO:0000259" key="5">
    <source>
        <dbReference type="PROSITE" id="PS50931"/>
    </source>
</evidence>
<dbReference type="InterPro" id="IPR050389">
    <property type="entry name" value="LysR-type_TF"/>
</dbReference>
<proteinExistence type="inferred from homology"/>
<dbReference type="Gene3D" id="1.10.10.10">
    <property type="entry name" value="Winged helix-like DNA-binding domain superfamily/Winged helix DNA-binding domain"/>
    <property type="match status" value="1"/>
</dbReference>
<dbReference type="Gene3D" id="3.40.190.10">
    <property type="entry name" value="Periplasmic binding protein-like II"/>
    <property type="match status" value="2"/>
</dbReference>
<dbReference type="Proteomes" id="UP001139447">
    <property type="component" value="Unassembled WGS sequence"/>
</dbReference>
<dbReference type="GO" id="GO:0003677">
    <property type="term" value="F:DNA binding"/>
    <property type="evidence" value="ECO:0007669"/>
    <property type="project" value="UniProtKB-KW"/>
</dbReference>